<dbReference type="Pfam" id="PF00400">
    <property type="entry name" value="WD40"/>
    <property type="match status" value="2"/>
</dbReference>
<dbReference type="GO" id="GO:0003677">
    <property type="term" value="F:DNA binding"/>
    <property type="evidence" value="ECO:0007669"/>
    <property type="project" value="UniProtKB-KW"/>
</dbReference>
<dbReference type="OrthoDB" id="766928at2759"/>
<dbReference type="InterPro" id="IPR050853">
    <property type="entry name" value="WD_repeat_DNA-damage-binding"/>
</dbReference>
<dbReference type="InterPro" id="IPR001680">
    <property type="entry name" value="WD40_rpt"/>
</dbReference>
<dbReference type="PROSITE" id="PS00678">
    <property type="entry name" value="WD_REPEATS_1"/>
    <property type="match status" value="1"/>
</dbReference>
<evidence type="ECO:0000256" key="2">
    <source>
        <dbReference type="ARBA" id="ARBA00022574"/>
    </source>
</evidence>
<evidence type="ECO:0000256" key="6">
    <source>
        <dbReference type="PROSITE-ProRule" id="PRU00221"/>
    </source>
</evidence>
<accession>A0A368RK56</accession>
<dbReference type="PANTHER" id="PTHR14773:SF0">
    <property type="entry name" value="WD REPEAT-CONTAINING PROTEIN 76"/>
    <property type="match status" value="1"/>
</dbReference>
<dbReference type="Gene3D" id="2.130.10.10">
    <property type="entry name" value="YVTN repeat-like/Quinoprotein amine dehydrogenase"/>
    <property type="match status" value="1"/>
</dbReference>
<dbReference type="InterPro" id="IPR019775">
    <property type="entry name" value="WD40_repeat_CS"/>
</dbReference>
<dbReference type="STRING" id="4555.A0A368RK56"/>
<protein>
    <submittedName>
        <fullName evidence="7">Uncharacterized protein</fullName>
    </submittedName>
</protein>
<dbReference type="EMBL" id="CM003533">
    <property type="protein sequence ID" value="RCV30585.1"/>
    <property type="molecule type" value="Genomic_DNA"/>
</dbReference>
<keyword evidence="5" id="KW-0238">DNA-binding</keyword>
<keyword evidence="3" id="KW-0677">Repeat</keyword>
<proteinExistence type="inferred from homology"/>
<evidence type="ECO:0000256" key="3">
    <source>
        <dbReference type="ARBA" id="ARBA00022737"/>
    </source>
</evidence>
<dbReference type="AlphaFoldDB" id="A0A368RK56"/>
<dbReference type="GO" id="GO:0006974">
    <property type="term" value="P:DNA damage response"/>
    <property type="evidence" value="ECO:0007669"/>
    <property type="project" value="UniProtKB-KW"/>
</dbReference>
<keyword evidence="2 6" id="KW-0853">WD repeat</keyword>
<feature type="repeat" description="WD" evidence="6">
    <location>
        <begin position="53"/>
        <end position="95"/>
    </location>
</feature>
<dbReference type="SUPFAM" id="SSF50978">
    <property type="entry name" value="WD40 repeat-like"/>
    <property type="match status" value="1"/>
</dbReference>
<dbReference type="InterPro" id="IPR015943">
    <property type="entry name" value="WD40/YVTN_repeat-like_dom_sf"/>
</dbReference>
<evidence type="ECO:0000256" key="1">
    <source>
        <dbReference type="ARBA" id="ARBA00005434"/>
    </source>
</evidence>
<evidence type="ECO:0000313" key="7">
    <source>
        <dbReference type="EMBL" id="RCV30585.1"/>
    </source>
</evidence>
<evidence type="ECO:0000256" key="5">
    <source>
        <dbReference type="ARBA" id="ARBA00023125"/>
    </source>
</evidence>
<comment type="similarity">
    <text evidence="1">Belongs to the WD repeat DDB2/WDR76 family.</text>
</comment>
<keyword evidence="4" id="KW-0227">DNA damage</keyword>
<dbReference type="PROSITE" id="PS50082">
    <property type="entry name" value="WD_REPEATS_2"/>
    <property type="match status" value="1"/>
</dbReference>
<reference evidence="7" key="2">
    <citation type="submission" date="2015-07" db="EMBL/GenBank/DDBJ databases">
        <authorList>
            <person name="Noorani M."/>
        </authorList>
    </citation>
    <scope>NUCLEOTIDE SEQUENCE</scope>
    <source>
        <strain evidence="7">Yugu1</strain>
    </source>
</reference>
<evidence type="ECO:0000256" key="4">
    <source>
        <dbReference type="ARBA" id="ARBA00022763"/>
    </source>
</evidence>
<reference evidence="7" key="1">
    <citation type="journal article" date="2012" name="Nat. Biotechnol.">
        <title>Reference genome sequence of the model plant Setaria.</title>
        <authorList>
            <person name="Bennetzen J.L."/>
            <person name="Schmutz J."/>
            <person name="Wang H."/>
            <person name="Percifield R."/>
            <person name="Hawkins J."/>
            <person name="Pontaroli A.C."/>
            <person name="Estep M."/>
            <person name="Feng L."/>
            <person name="Vaughn J.N."/>
            <person name="Grimwood J."/>
            <person name="Jenkins J."/>
            <person name="Barry K."/>
            <person name="Lindquist E."/>
            <person name="Hellsten U."/>
            <person name="Deshpande S."/>
            <person name="Wang X."/>
            <person name="Wu X."/>
            <person name="Mitros T."/>
            <person name="Triplett J."/>
            <person name="Yang X."/>
            <person name="Ye C.Y."/>
            <person name="Mauro-Herrera M."/>
            <person name="Wang L."/>
            <person name="Li P."/>
            <person name="Sharma M."/>
            <person name="Sharma R."/>
            <person name="Ronald P.C."/>
            <person name="Panaud O."/>
            <person name="Kellogg E.A."/>
            <person name="Brutnell T.P."/>
            <person name="Doust A.N."/>
            <person name="Tuskan G.A."/>
            <person name="Rokhsar D."/>
            <person name="Devos K.M."/>
        </authorList>
    </citation>
    <scope>NUCLEOTIDE SEQUENCE [LARGE SCALE GENOMIC DNA]</scope>
    <source>
        <strain evidence="7">Yugu1</strain>
    </source>
</reference>
<dbReference type="InterPro" id="IPR036322">
    <property type="entry name" value="WD40_repeat_dom_sf"/>
</dbReference>
<gene>
    <name evidence="7" type="ORF">SETIT_6G107600v2</name>
</gene>
<dbReference type="PANTHER" id="PTHR14773">
    <property type="entry name" value="WD REPEAT-CONTAINING PROTEIN 76"/>
    <property type="match status" value="1"/>
</dbReference>
<name>A0A368RK56_SETIT</name>
<dbReference type="PROSITE" id="PS50294">
    <property type="entry name" value="WD_REPEATS_REGION"/>
    <property type="match status" value="1"/>
</dbReference>
<dbReference type="SMART" id="SM00320">
    <property type="entry name" value="WD40"/>
    <property type="match status" value="2"/>
</dbReference>
<sequence length="141" mass="15801">MDVEEVFNMVHLCNDLVLSLCQPPDNSNCLYFGKGNGDLNAFDERAGKISSIWQLHRDSISSIDFNPENTYMLATSSSDNTACVWDLRNMKMLKAQSLKVVEHKMHVPSAYFSPSGSILATSRDNTVGILSVRDFDKLCYL</sequence>
<organism evidence="7">
    <name type="scientific">Setaria italica</name>
    <name type="common">Foxtail millet</name>
    <name type="synonym">Panicum italicum</name>
    <dbReference type="NCBI Taxonomy" id="4555"/>
    <lineage>
        <taxon>Eukaryota</taxon>
        <taxon>Viridiplantae</taxon>
        <taxon>Streptophyta</taxon>
        <taxon>Embryophyta</taxon>
        <taxon>Tracheophyta</taxon>
        <taxon>Spermatophyta</taxon>
        <taxon>Magnoliopsida</taxon>
        <taxon>Liliopsida</taxon>
        <taxon>Poales</taxon>
        <taxon>Poaceae</taxon>
        <taxon>PACMAD clade</taxon>
        <taxon>Panicoideae</taxon>
        <taxon>Panicodae</taxon>
        <taxon>Paniceae</taxon>
        <taxon>Cenchrinae</taxon>
        <taxon>Setaria</taxon>
    </lineage>
</organism>